<accession>A0A9P6BVL2</accession>
<dbReference type="Proteomes" id="UP000807342">
    <property type="component" value="Unassembled WGS sequence"/>
</dbReference>
<name>A0A9P6BVL2_9AGAR</name>
<proteinExistence type="predicted"/>
<dbReference type="AlphaFoldDB" id="A0A9P6BVL2"/>
<reference evidence="2" key="1">
    <citation type="submission" date="2020-11" db="EMBL/GenBank/DDBJ databases">
        <authorList>
            <consortium name="DOE Joint Genome Institute"/>
            <person name="Ahrendt S."/>
            <person name="Riley R."/>
            <person name="Andreopoulos W."/>
            <person name="Labutti K."/>
            <person name="Pangilinan J."/>
            <person name="Ruiz-Duenas F.J."/>
            <person name="Barrasa J.M."/>
            <person name="Sanchez-Garcia M."/>
            <person name="Camarero S."/>
            <person name="Miyauchi S."/>
            <person name="Serrano A."/>
            <person name="Linde D."/>
            <person name="Babiker R."/>
            <person name="Drula E."/>
            <person name="Ayuso-Fernandez I."/>
            <person name="Pacheco R."/>
            <person name="Padilla G."/>
            <person name="Ferreira P."/>
            <person name="Barriuso J."/>
            <person name="Kellner H."/>
            <person name="Castanera R."/>
            <person name="Alfaro M."/>
            <person name="Ramirez L."/>
            <person name="Pisabarro A.G."/>
            <person name="Kuo A."/>
            <person name="Tritt A."/>
            <person name="Lipzen A."/>
            <person name="He G."/>
            <person name="Yan M."/>
            <person name="Ng V."/>
            <person name="Cullen D."/>
            <person name="Martin F."/>
            <person name="Rosso M.-N."/>
            <person name="Henrissat B."/>
            <person name="Hibbett D."/>
            <person name="Martinez A.T."/>
            <person name="Grigoriev I.V."/>
        </authorList>
    </citation>
    <scope>NUCLEOTIDE SEQUENCE</scope>
    <source>
        <strain evidence="2">MF-IS2</strain>
    </source>
</reference>
<dbReference type="EMBL" id="MU154127">
    <property type="protein sequence ID" value="KAF9439495.1"/>
    <property type="molecule type" value="Genomic_DNA"/>
</dbReference>
<gene>
    <name evidence="2" type="ORF">P691DRAFT_769595</name>
</gene>
<evidence type="ECO:0000313" key="3">
    <source>
        <dbReference type="Proteomes" id="UP000807342"/>
    </source>
</evidence>
<protein>
    <submittedName>
        <fullName evidence="2">Uncharacterized protein</fullName>
    </submittedName>
</protein>
<feature type="region of interest" description="Disordered" evidence="1">
    <location>
        <begin position="1"/>
        <end position="31"/>
    </location>
</feature>
<keyword evidence="3" id="KW-1185">Reference proteome</keyword>
<organism evidence="2 3">
    <name type="scientific">Macrolepiota fuliginosa MF-IS2</name>
    <dbReference type="NCBI Taxonomy" id="1400762"/>
    <lineage>
        <taxon>Eukaryota</taxon>
        <taxon>Fungi</taxon>
        <taxon>Dikarya</taxon>
        <taxon>Basidiomycota</taxon>
        <taxon>Agaricomycotina</taxon>
        <taxon>Agaricomycetes</taxon>
        <taxon>Agaricomycetidae</taxon>
        <taxon>Agaricales</taxon>
        <taxon>Agaricineae</taxon>
        <taxon>Agaricaceae</taxon>
        <taxon>Macrolepiota</taxon>
    </lineage>
</organism>
<sequence>MDIDAIEEVSSDEEPDFLDVSSDEENPYTQQGISVNATLTTRQKKRLKRDPNSLKIAFGELSPEEQSLFLNNATTSILNASKIEASIQPTSFPSGAE</sequence>
<evidence type="ECO:0000313" key="2">
    <source>
        <dbReference type="EMBL" id="KAF9439495.1"/>
    </source>
</evidence>
<comment type="caution">
    <text evidence="2">The sequence shown here is derived from an EMBL/GenBank/DDBJ whole genome shotgun (WGS) entry which is preliminary data.</text>
</comment>
<feature type="compositionally biased region" description="Acidic residues" evidence="1">
    <location>
        <begin position="1"/>
        <end position="26"/>
    </location>
</feature>
<evidence type="ECO:0000256" key="1">
    <source>
        <dbReference type="SAM" id="MobiDB-lite"/>
    </source>
</evidence>